<dbReference type="Proteomes" id="UP000092651">
    <property type="component" value="Unassembled WGS sequence"/>
</dbReference>
<keyword evidence="3" id="KW-1185">Reference proteome</keyword>
<feature type="domain" description="Lipocalin-like" evidence="1">
    <location>
        <begin position="38"/>
        <end position="130"/>
    </location>
</feature>
<dbReference type="AlphaFoldDB" id="A0A1B9A0I9"/>
<name>A0A1B9A0I9_9FLAO</name>
<evidence type="ECO:0000313" key="3">
    <source>
        <dbReference type="Proteomes" id="UP000092651"/>
    </source>
</evidence>
<protein>
    <recommendedName>
        <fullName evidence="1">Lipocalin-like domain-containing protein</fullName>
    </recommendedName>
</protein>
<gene>
    <name evidence="2" type="ORF">BBI01_02505</name>
</gene>
<dbReference type="InterPro" id="IPR024311">
    <property type="entry name" value="Lipocalin-like"/>
</dbReference>
<proteinExistence type="predicted"/>
<reference evidence="2 3" key="1">
    <citation type="submission" date="2016-07" db="EMBL/GenBank/DDBJ databases">
        <authorList>
            <person name="Jeong J.-J."/>
            <person name="Kim D.W."/>
            <person name="Sang M.K."/>
            <person name="Choi I.-G."/>
            <person name="Kim K.D."/>
        </authorList>
    </citation>
    <scope>NUCLEOTIDE SEQUENCE [LARGE SCALE GENOMIC DNA]</scope>
    <source>
        <strain evidence="2 3">UTM-3</strain>
    </source>
</reference>
<dbReference type="EMBL" id="MAYH01000001">
    <property type="protein sequence ID" value="OCA77349.1"/>
    <property type="molecule type" value="Genomic_DNA"/>
</dbReference>
<dbReference type="OrthoDB" id="1251683at2"/>
<evidence type="ECO:0000259" key="1">
    <source>
        <dbReference type="Pfam" id="PF13648"/>
    </source>
</evidence>
<dbReference type="RefSeq" id="WP_065393102.1">
    <property type="nucleotide sequence ID" value="NZ_MAYH01000001.1"/>
</dbReference>
<organism evidence="2 3">
    <name type="scientific">Chryseobacterium artocarpi</name>
    <dbReference type="NCBI Taxonomy" id="1414727"/>
    <lineage>
        <taxon>Bacteria</taxon>
        <taxon>Pseudomonadati</taxon>
        <taxon>Bacteroidota</taxon>
        <taxon>Flavobacteriia</taxon>
        <taxon>Flavobacteriales</taxon>
        <taxon>Weeksellaceae</taxon>
        <taxon>Chryseobacterium group</taxon>
        <taxon>Chryseobacterium</taxon>
    </lineage>
</organism>
<dbReference type="Pfam" id="PF13648">
    <property type="entry name" value="Lipocalin_4"/>
    <property type="match status" value="1"/>
</dbReference>
<sequence length="153" mass="16859">MKKLLVGIFAAGAISSCSVGDDTLPMPDNSGNNNNTNIVGVWKIQTQYQISGTNKETVIAEKVPDDCKKQGTYEFKNDGKYYMADYNNVDSVCKKTEATTPYEYNPAHMKLTIGSNVADVLELSSSKLVILVATNEDYNGDGIKDYDKTVFYK</sequence>
<dbReference type="PROSITE" id="PS51257">
    <property type="entry name" value="PROKAR_LIPOPROTEIN"/>
    <property type="match status" value="1"/>
</dbReference>
<accession>A0A1B9A0I9</accession>
<comment type="caution">
    <text evidence="2">The sequence shown here is derived from an EMBL/GenBank/DDBJ whole genome shotgun (WGS) entry which is preliminary data.</text>
</comment>
<evidence type="ECO:0000313" key="2">
    <source>
        <dbReference type="EMBL" id="OCA77349.1"/>
    </source>
</evidence>